<feature type="region of interest" description="Disordered" evidence="1">
    <location>
        <begin position="62"/>
        <end position="84"/>
    </location>
</feature>
<keyword evidence="3" id="KW-1185">Reference proteome</keyword>
<comment type="caution">
    <text evidence="2">The sequence shown here is derived from an EMBL/GenBank/DDBJ whole genome shotgun (WGS) entry which is preliminary data.</text>
</comment>
<dbReference type="Proteomes" id="UP000499080">
    <property type="component" value="Unassembled WGS sequence"/>
</dbReference>
<proteinExistence type="predicted"/>
<sequence length="110" mass="12511">MMPQGLFWNKPHHFEQRSTPNLATPSPSFRTIAEGWRFALTDLTCTSPTHTAILLWNRVSSLEPSSPEGETVPTGQSGPNILQESQKKVQPAIYRVPHFIFFQIGYRFLI</sequence>
<evidence type="ECO:0000313" key="3">
    <source>
        <dbReference type="Proteomes" id="UP000499080"/>
    </source>
</evidence>
<dbReference type="AlphaFoldDB" id="A0A4Y2LMA5"/>
<dbReference type="EMBL" id="BGPR01119072">
    <property type="protein sequence ID" value="GBN14686.1"/>
    <property type="molecule type" value="Genomic_DNA"/>
</dbReference>
<feature type="compositionally biased region" description="Polar residues" evidence="1">
    <location>
        <begin position="73"/>
        <end position="84"/>
    </location>
</feature>
<protein>
    <submittedName>
        <fullName evidence="2">Uncharacterized protein</fullName>
    </submittedName>
</protein>
<evidence type="ECO:0000313" key="2">
    <source>
        <dbReference type="EMBL" id="GBN14686.1"/>
    </source>
</evidence>
<organism evidence="2 3">
    <name type="scientific">Araneus ventricosus</name>
    <name type="common">Orbweaver spider</name>
    <name type="synonym">Epeira ventricosa</name>
    <dbReference type="NCBI Taxonomy" id="182803"/>
    <lineage>
        <taxon>Eukaryota</taxon>
        <taxon>Metazoa</taxon>
        <taxon>Ecdysozoa</taxon>
        <taxon>Arthropoda</taxon>
        <taxon>Chelicerata</taxon>
        <taxon>Arachnida</taxon>
        <taxon>Araneae</taxon>
        <taxon>Araneomorphae</taxon>
        <taxon>Entelegynae</taxon>
        <taxon>Araneoidea</taxon>
        <taxon>Araneidae</taxon>
        <taxon>Araneus</taxon>
    </lineage>
</organism>
<name>A0A4Y2LMA5_ARAVE</name>
<reference evidence="2 3" key="1">
    <citation type="journal article" date="2019" name="Sci. Rep.">
        <title>Orb-weaving spider Araneus ventricosus genome elucidates the spidroin gene catalogue.</title>
        <authorList>
            <person name="Kono N."/>
            <person name="Nakamura H."/>
            <person name="Ohtoshi R."/>
            <person name="Moran D.A.P."/>
            <person name="Shinohara A."/>
            <person name="Yoshida Y."/>
            <person name="Fujiwara M."/>
            <person name="Mori M."/>
            <person name="Tomita M."/>
            <person name="Arakawa K."/>
        </authorList>
    </citation>
    <scope>NUCLEOTIDE SEQUENCE [LARGE SCALE GENOMIC DNA]</scope>
</reference>
<accession>A0A4Y2LMA5</accession>
<evidence type="ECO:0000256" key="1">
    <source>
        <dbReference type="SAM" id="MobiDB-lite"/>
    </source>
</evidence>
<gene>
    <name evidence="2" type="ORF">AVEN_123658_1</name>
</gene>